<evidence type="ECO:0000256" key="1">
    <source>
        <dbReference type="SAM" id="MobiDB-lite"/>
    </source>
</evidence>
<name>A0A4Z2HQP1_9TELE</name>
<reference evidence="2 3" key="1">
    <citation type="submission" date="2019-03" db="EMBL/GenBank/DDBJ databases">
        <title>First draft genome of Liparis tanakae, snailfish: a comprehensive survey of snailfish specific genes.</title>
        <authorList>
            <person name="Kim W."/>
            <person name="Song I."/>
            <person name="Jeong J.-H."/>
            <person name="Kim D."/>
            <person name="Kim S."/>
            <person name="Ryu S."/>
            <person name="Song J.Y."/>
            <person name="Lee S.K."/>
        </authorList>
    </citation>
    <scope>NUCLEOTIDE SEQUENCE [LARGE SCALE GENOMIC DNA]</scope>
    <source>
        <tissue evidence="2">Muscle</tissue>
    </source>
</reference>
<evidence type="ECO:0000313" key="3">
    <source>
        <dbReference type="Proteomes" id="UP000314294"/>
    </source>
</evidence>
<sequence length="175" mass="18607">MLLTPSTANVPVSSSSIAVLLSGWTSSTVPCIHTSDTGRERPPLSRRVQPSPLSAAPRPSAARSCPDSTLTGGGRFFSADAITDRRSGFCITRGSAGKLPAHWHFKSLISSSISSSSSSSSSSYIINSSAMRERALAEQLPSNSIHVPKHYPSATPLLLHFEYHSRGPPVIHIVE</sequence>
<dbReference type="EMBL" id="SRLO01000195">
    <property type="protein sequence ID" value="TNN68037.1"/>
    <property type="molecule type" value="Genomic_DNA"/>
</dbReference>
<protein>
    <submittedName>
        <fullName evidence="2">Uncharacterized protein</fullName>
    </submittedName>
</protein>
<gene>
    <name evidence="2" type="ORF">EYF80_021682</name>
</gene>
<feature type="region of interest" description="Disordered" evidence="1">
    <location>
        <begin position="32"/>
        <end position="69"/>
    </location>
</feature>
<comment type="caution">
    <text evidence="2">The sequence shown here is derived from an EMBL/GenBank/DDBJ whole genome shotgun (WGS) entry which is preliminary data.</text>
</comment>
<organism evidence="2 3">
    <name type="scientific">Liparis tanakae</name>
    <name type="common">Tanaka's snailfish</name>
    <dbReference type="NCBI Taxonomy" id="230148"/>
    <lineage>
        <taxon>Eukaryota</taxon>
        <taxon>Metazoa</taxon>
        <taxon>Chordata</taxon>
        <taxon>Craniata</taxon>
        <taxon>Vertebrata</taxon>
        <taxon>Euteleostomi</taxon>
        <taxon>Actinopterygii</taxon>
        <taxon>Neopterygii</taxon>
        <taxon>Teleostei</taxon>
        <taxon>Neoteleostei</taxon>
        <taxon>Acanthomorphata</taxon>
        <taxon>Eupercaria</taxon>
        <taxon>Perciformes</taxon>
        <taxon>Cottioidei</taxon>
        <taxon>Cottales</taxon>
        <taxon>Liparidae</taxon>
        <taxon>Liparis</taxon>
    </lineage>
</organism>
<keyword evidence="3" id="KW-1185">Reference proteome</keyword>
<feature type="compositionally biased region" description="Low complexity" evidence="1">
    <location>
        <begin position="50"/>
        <end position="64"/>
    </location>
</feature>
<dbReference type="Proteomes" id="UP000314294">
    <property type="component" value="Unassembled WGS sequence"/>
</dbReference>
<dbReference type="AlphaFoldDB" id="A0A4Z2HQP1"/>
<proteinExistence type="predicted"/>
<accession>A0A4Z2HQP1</accession>
<evidence type="ECO:0000313" key="2">
    <source>
        <dbReference type="EMBL" id="TNN68037.1"/>
    </source>
</evidence>